<proteinExistence type="predicted"/>
<keyword evidence="1" id="KW-1133">Transmembrane helix</keyword>
<gene>
    <name evidence="2" type="ORF">HAND00432_LOCUS9055</name>
</gene>
<keyword evidence="1" id="KW-0472">Membrane</keyword>
<dbReference type="AlphaFoldDB" id="A0A6U4J904"/>
<name>A0A6U4J904_HEMAN</name>
<dbReference type="EMBL" id="HBFX01015079">
    <property type="protein sequence ID" value="CAD8954517.1"/>
    <property type="molecule type" value="Transcribed_RNA"/>
</dbReference>
<protein>
    <submittedName>
        <fullName evidence="2">Uncharacterized protein</fullName>
    </submittedName>
</protein>
<reference evidence="2" key="1">
    <citation type="submission" date="2021-01" db="EMBL/GenBank/DDBJ databases">
        <authorList>
            <person name="Corre E."/>
            <person name="Pelletier E."/>
            <person name="Niang G."/>
            <person name="Scheremetjew M."/>
            <person name="Finn R."/>
            <person name="Kale V."/>
            <person name="Holt S."/>
            <person name="Cochrane G."/>
            <person name="Meng A."/>
            <person name="Brown T."/>
            <person name="Cohen L."/>
        </authorList>
    </citation>
    <scope>NUCLEOTIDE SEQUENCE</scope>
    <source>
        <strain evidence="2">CCMP644</strain>
    </source>
</reference>
<evidence type="ECO:0000313" key="2">
    <source>
        <dbReference type="EMBL" id="CAD8954517.1"/>
    </source>
</evidence>
<accession>A0A6U4J904</accession>
<organism evidence="2">
    <name type="scientific">Hemiselmis andersenii</name>
    <name type="common">Cryptophyte alga</name>
    <dbReference type="NCBI Taxonomy" id="464988"/>
    <lineage>
        <taxon>Eukaryota</taxon>
        <taxon>Cryptophyceae</taxon>
        <taxon>Cryptomonadales</taxon>
        <taxon>Hemiselmidaceae</taxon>
        <taxon>Hemiselmis</taxon>
    </lineage>
</organism>
<evidence type="ECO:0000256" key="1">
    <source>
        <dbReference type="SAM" id="Phobius"/>
    </source>
</evidence>
<feature type="transmembrane region" description="Helical" evidence="1">
    <location>
        <begin position="62"/>
        <end position="83"/>
    </location>
</feature>
<keyword evidence="1" id="KW-0812">Transmembrane</keyword>
<sequence>MAYGLVGMFSGPFRKGAAESATRVAFGINKSTGGIKGGCLSALLMGAVQRVSDAVLPSKATLSWSFSVAGAAVIAAVATYLVVGGGCRAGMVCLRDAYEAWLADKRKKQRQDELVKRIMGGGSTPKKKKARGKKERDSLMFAHLPLGEGRERMSVELCVRCVETNRLLRKLANDAGLQYDSYEPCSMCRDRIYRMACIQTGEACPSL</sequence>